<dbReference type="UniPathway" id="UPA00051">
    <property type="reaction ID" value="UER00465"/>
</dbReference>
<evidence type="ECO:0000259" key="16">
    <source>
        <dbReference type="Pfam" id="PF00742"/>
    </source>
</evidence>
<dbReference type="InterPro" id="IPR022697">
    <property type="entry name" value="HDH_short"/>
</dbReference>
<evidence type="ECO:0000256" key="8">
    <source>
        <dbReference type="ARBA" id="ARBA00023002"/>
    </source>
</evidence>
<evidence type="ECO:0000256" key="5">
    <source>
        <dbReference type="ARBA" id="ARBA00013376"/>
    </source>
</evidence>
<dbReference type="PROSITE" id="PS01042">
    <property type="entry name" value="HOMOSER_DHGENASE"/>
    <property type="match status" value="1"/>
</dbReference>
<accession>A0A370G5R3</accession>
<evidence type="ECO:0000256" key="14">
    <source>
        <dbReference type="RuleBase" id="RU000579"/>
    </source>
</evidence>
<feature type="binding site" evidence="13">
    <location>
        <position position="103"/>
    </location>
    <ligand>
        <name>NADPH</name>
        <dbReference type="ChEBI" id="CHEBI:57783"/>
    </ligand>
</feature>
<comment type="pathway">
    <text evidence="1 14">Amino-acid biosynthesis; L-threonine biosynthesis; L-threonine from L-aspartate: step 3/5.</text>
</comment>
<dbReference type="InterPro" id="IPR001342">
    <property type="entry name" value="HDH_cat"/>
</dbReference>
<evidence type="ECO:0000256" key="4">
    <source>
        <dbReference type="ARBA" id="ARBA00013213"/>
    </source>
</evidence>
<reference evidence="18 19" key="1">
    <citation type="submission" date="2018-07" db="EMBL/GenBank/DDBJ databases">
        <title>Genomic Encyclopedia of Type Strains, Phase IV (KMG-IV): sequencing the most valuable type-strain genomes for metagenomic binning, comparative biology and taxonomic classification.</title>
        <authorList>
            <person name="Goeker M."/>
        </authorList>
    </citation>
    <scope>NUCLEOTIDE SEQUENCE [LARGE SCALE GENOMIC DNA]</scope>
    <source>
        <strain evidence="18 19">DSM 25281</strain>
    </source>
</reference>
<dbReference type="InterPro" id="IPR005106">
    <property type="entry name" value="Asp/hSer_DH_NAD-bd"/>
</dbReference>
<dbReference type="UniPathway" id="UPA00050">
    <property type="reaction ID" value="UER00063"/>
</dbReference>
<protein>
    <recommendedName>
        <fullName evidence="5 14">Homoserine dehydrogenase</fullName>
        <ecNumber evidence="4 14">1.1.1.3</ecNumber>
    </recommendedName>
</protein>
<dbReference type="RefSeq" id="WP_114747062.1">
    <property type="nucleotide sequence ID" value="NZ_QQAY01000020.1"/>
</dbReference>
<dbReference type="Pfam" id="PF03447">
    <property type="entry name" value="NAD_binding_3"/>
    <property type="match status" value="1"/>
</dbReference>
<evidence type="ECO:0000256" key="10">
    <source>
        <dbReference type="ARBA" id="ARBA00023167"/>
    </source>
</evidence>
<evidence type="ECO:0000256" key="11">
    <source>
        <dbReference type="ARBA" id="ARBA00048841"/>
    </source>
</evidence>
<keyword evidence="19" id="KW-1185">Reference proteome</keyword>
<comment type="catalytic activity">
    <reaction evidence="11">
        <text>L-homoserine + NADP(+) = L-aspartate 4-semialdehyde + NADPH + H(+)</text>
        <dbReference type="Rhea" id="RHEA:15761"/>
        <dbReference type="ChEBI" id="CHEBI:15378"/>
        <dbReference type="ChEBI" id="CHEBI:57476"/>
        <dbReference type="ChEBI" id="CHEBI:57783"/>
        <dbReference type="ChEBI" id="CHEBI:58349"/>
        <dbReference type="ChEBI" id="CHEBI:537519"/>
        <dbReference type="EC" id="1.1.1.3"/>
    </reaction>
    <physiologicalReaction direction="right-to-left" evidence="11">
        <dbReference type="Rhea" id="RHEA:15763"/>
    </physiologicalReaction>
</comment>
<dbReference type="InterPro" id="IPR036291">
    <property type="entry name" value="NAD(P)-bd_dom_sf"/>
</dbReference>
<evidence type="ECO:0000256" key="13">
    <source>
        <dbReference type="PIRSR" id="PIRSR036497-2"/>
    </source>
</evidence>
<dbReference type="Gene3D" id="3.30.360.10">
    <property type="entry name" value="Dihydrodipicolinate Reductase, domain 2"/>
    <property type="match status" value="1"/>
</dbReference>
<keyword evidence="6 14" id="KW-0028">Amino-acid biosynthesis</keyword>
<sequence length="336" mass="36275">MPINVVLLGFGTVGESVYRTIASHQDGLRNILGTDIVVKGVLVKDARKSRNIASDVLVTTDFKKLLELPNIHAAIEAIVGVEPAFTYGKQFLNAGIPVITANKEMAAHKGGKLRKEAEANGTEFHFEAAVAGGIPIIAVLKQLLHANRISKIEGILNGTSNFILSTMREEGISFAEALERAQRNGYAEADPSNDILGKDSFYKLMILSELVFGKQPEWDEVDCTGINELVLNDLEEAGAGGKRIKLVASIGKDENGNLTAAVEPHSLDENHPLYHVEGVDNGIVVHTDLLGRLFLQGPGAGGPPTASAILEDLTQHFRSKPYQKPFVETSKVRAIR</sequence>
<gene>
    <name evidence="18" type="ORF">DFR59_12012</name>
</gene>
<dbReference type="Proteomes" id="UP000255326">
    <property type="component" value="Unassembled WGS sequence"/>
</dbReference>
<dbReference type="PANTHER" id="PTHR43331:SF1">
    <property type="entry name" value="HOMOSERINE DEHYDROGENASE"/>
    <property type="match status" value="1"/>
</dbReference>
<feature type="binding site" evidence="13">
    <location>
        <position position="188"/>
    </location>
    <ligand>
        <name>L-homoserine</name>
        <dbReference type="ChEBI" id="CHEBI:57476"/>
    </ligand>
</feature>
<dbReference type="OrthoDB" id="9808167at2"/>
<evidence type="ECO:0000256" key="6">
    <source>
        <dbReference type="ARBA" id="ARBA00022605"/>
    </source>
</evidence>
<dbReference type="NCBIfam" id="NF004976">
    <property type="entry name" value="PRK06349.1"/>
    <property type="match status" value="1"/>
</dbReference>
<keyword evidence="9" id="KW-0915">Sodium</keyword>
<comment type="caution">
    <text evidence="18">The sequence shown here is derived from an EMBL/GenBank/DDBJ whole genome shotgun (WGS) entry which is preliminary data.</text>
</comment>
<keyword evidence="13 14" id="KW-0521">NADP</keyword>
<dbReference type="GO" id="GO:0009086">
    <property type="term" value="P:methionine biosynthetic process"/>
    <property type="evidence" value="ECO:0007669"/>
    <property type="project" value="UniProtKB-KW"/>
</dbReference>
<organism evidence="18 19">
    <name type="scientific">Falsibacillus pallidus</name>
    <dbReference type="NCBI Taxonomy" id="493781"/>
    <lineage>
        <taxon>Bacteria</taxon>
        <taxon>Bacillati</taxon>
        <taxon>Bacillota</taxon>
        <taxon>Bacilli</taxon>
        <taxon>Bacillales</taxon>
        <taxon>Bacillaceae</taxon>
        <taxon>Falsibacillus</taxon>
    </lineage>
</organism>
<dbReference type="EMBL" id="QQAY01000020">
    <property type="protein sequence ID" value="RDI37914.1"/>
    <property type="molecule type" value="Genomic_DNA"/>
</dbReference>
<dbReference type="GO" id="GO:0004412">
    <property type="term" value="F:homoserine dehydrogenase activity"/>
    <property type="evidence" value="ECO:0007669"/>
    <property type="project" value="UniProtKB-EC"/>
</dbReference>
<dbReference type="Gene3D" id="3.40.50.720">
    <property type="entry name" value="NAD(P)-binding Rossmann-like Domain"/>
    <property type="match status" value="1"/>
</dbReference>
<evidence type="ECO:0000256" key="12">
    <source>
        <dbReference type="PIRSR" id="PIRSR036497-1"/>
    </source>
</evidence>
<evidence type="ECO:0000313" key="19">
    <source>
        <dbReference type="Proteomes" id="UP000255326"/>
    </source>
</evidence>
<feature type="domain" description="Aspartate/homoserine dehydrogenase NAD-binding" evidence="17">
    <location>
        <begin position="9"/>
        <end position="127"/>
    </location>
</feature>
<name>A0A370G5R3_9BACI</name>
<evidence type="ECO:0000256" key="7">
    <source>
        <dbReference type="ARBA" id="ARBA00022697"/>
    </source>
</evidence>
<dbReference type="Pfam" id="PF00742">
    <property type="entry name" value="Homoserine_dh"/>
    <property type="match status" value="1"/>
</dbReference>
<dbReference type="PANTHER" id="PTHR43331">
    <property type="entry name" value="HOMOSERINE DEHYDROGENASE"/>
    <property type="match status" value="1"/>
</dbReference>
<dbReference type="GO" id="GO:0009088">
    <property type="term" value="P:threonine biosynthetic process"/>
    <property type="evidence" value="ECO:0007669"/>
    <property type="project" value="UniProtKB-UniPathway"/>
</dbReference>
<dbReference type="EC" id="1.1.1.3" evidence="4 14"/>
<evidence type="ECO:0000256" key="9">
    <source>
        <dbReference type="ARBA" id="ARBA00023053"/>
    </source>
</evidence>
<feature type="active site" description="Proton donor" evidence="12">
    <location>
        <position position="203"/>
    </location>
</feature>
<evidence type="ECO:0000256" key="1">
    <source>
        <dbReference type="ARBA" id="ARBA00005056"/>
    </source>
</evidence>
<dbReference type="PIRSF" id="PIRSF036497">
    <property type="entry name" value="HDH_short"/>
    <property type="match status" value="1"/>
</dbReference>
<keyword evidence="7 14" id="KW-0791">Threonine biosynthesis</keyword>
<dbReference type="FunFam" id="3.30.360.10:FF:000005">
    <property type="entry name" value="Homoserine dehydrogenase"/>
    <property type="match status" value="1"/>
</dbReference>
<evidence type="ECO:0000256" key="15">
    <source>
        <dbReference type="RuleBase" id="RU004171"/>
    </source>
</evidence>
<keyword evidence="10 14" id="KW-0486">Methionine biosynthesis</keyword>
<evidence type="ECO:0000313" key="18">
    <source>
        <dbReference type="EMBL" id="RDI37914.1"/>
    </source>
</evidence>
<dbReference type="AlphaFoldDB" id="A0A370G5R3"/>
<proteinExistence type="inferred from homology"/>
<evidence type="ECO:0000256" key="3">
    <source>
        <dbReference type="ARBA" id="ARBA00006753"/>
    </source>
</evidence>
<feature type="binding site" evidence="13">
    <location>
        <begin position="9"/>
        <end position="14"/>
    </location>
    <ligand>
        <name>NADP(+)</name>
        <dbReference type="ChEBI" id="CHEBI:58349"/>
    </ligand>
</feature>
<dbReference type="SUPFAM" id="SSF51735">
    <property type="entry name" value="NAD(P)-binding Rossmann-fold domains"/>
    <property type="match status" value="1"/>
</dbReference>
<comment type="similarity">
    <text evidence="3 15">Belongs to the homoserine dehydrogenase family.</text>
</comment>
<comment type="pathway">
    <text evidence="2 14">Amino-acid biosynthesis; L-methionine biosynthesis via de novo pathway; L-homoserine from L-aspartate: step 3/3.</text>
</comment>
<feature type="domain" description="Homoserine dehydrogenase catalytic" evidence="16">
    <location>
        <begin position="135"/>
        <end position="313"/>
    </location>
</feature>
<evidence type="ECO:0000259" key="17">
    <source>
        <dbReference type="Pfam" id="PF03447"/>
    </source>
</evidence>
<dbReference type="GO" id="GO:0050661">
    <property type="term" value="F:NADP binding"/>
    <property type="evidence" value="ECO:0007669"/>
    <property type="project" value="InterPro"/>
</dbReference>
<dbReference type="SUPFAM" id="SSF55347">
    <property type="entry name" value="Glyceraldehyde-3-phosphate dehydrogenase-like, C-terminal domain"/>
    <property type="match status" value="1"/>
</dbReference>
<dbReference type="InterPro" id="IPR019811">
    <property type="entry name" value="HDH_CS"/>
</dbReference>
<evidence type="ECO:0000256" key="2">
    <source>
        <dbReference type="ARBA" id="ARBA00005062"/>
    </source>
</evidence>
<keyword evidence="8 14" id="KW-0560">Oxidoreductase</keyword>